<keyword evidence="1" id="KW-0547">Nucleotide-binding</keyword>
<dbReference type="NCBIfam" id="NF010248">
    <property type="entry name" value="PRK13695.1"/>
    <property type="match status" value="1"/>
</dbReference>
<dbReference type="PANTHER" id="PTHR43146">
    <property type="entry name" value="CANCER-RELATED NUCLEOSIDE-TRIPHOSPHATASE"/>
    <property type="match status" value="1"/>
</dbReference>
<organism evidence="5 6">
    <name type="scientific">Candidatus Schekmanbacteria bacterium GWA2_38_11</name>
    <dbReference type="NCBI Taxonomy" id="1817876"/>
    <lineage>
        <taxon>Bacteria</taxon>
        <taxon>Candidatus Schekmaniibacteriota</taxon>
    </lineage>
</organism>
<dbReference type="Proteomes" id="UP000178526">
    <property type="component" value="Unassembled WGS sequence"/>
</dbReference>
<gene>
    <name evidence="5" type="ORF">A2042_09060</name>
</gene>
<reference evidence="5 6" key="1">
    <citation type="journal article" date="2016" name="Nat. Commun.">
        <title>Thousands of microbial genomes shed light on interconnected biogeochemical processes in an aquifer system.</title>
        <authorList>
            <person name="Anantharaman K."/>
            <person name="Brown C.T."/>
            <person name="Hug L.A."/>
            <person name="Sharon I."/>
            <person name="Castelle C.J."/>
            <person name="Probst A.J."/>
            <person name="Thomas B.C."/>
            <person name="Singh A."/>
            <person name="Wilkins M.J."/>
            <person name="Karaoz U."/>
            <person name="Brodie E.L."/>
            <person name="Williams K.H."/>
            <person name="Hubbard S.S."/>
            <person name="Banfield J.F."/>
        </authorList>
    </citation>
    <scope>NUCLEOTIDE SEQUENCE [LARGE SCALE GENOMIC DNA]</scope>
</reference>
<proteinExistence type="inferred from homology"/>
<dbReference type="Gene3D" id="3.40.50.300">
    <property type="entry name" value="P-loop containing nucleotide triphosphate hydrolases"/>
    <property type="match status" value="1"/>
</dbReference>
<evidence type="ECO:0000256" key="3">
    <source>
        <dbReference type="ARBA" id="ARBA00022840"/>
    </source>
</evidence>
<evidence type="ECO:0000313" key="6">
    <source>
        <dbReference type="Proteomes" id="UP000178526"/>
    </source>
</evidence>
<name>A0A1F7R9M4_9BACT</name>
<dbReference type="PANTHER" id="PTHR43146:SF1">
    <property type="entry name" value="CANCER-RELATED NUCLEOSIDE-TRIPHOSPHATASE"/>
    <property type="match status" value="1"/>
</dbReference>
<evidence type="ECO:0000313" key="5">
    <source>
        <dbReference type="EMBL" id="OGL38276.1"/>
    </source>
</evidence>
<dbReference type="GO" id="GO:0017111">
    <property type="term" value="F:ribonucleoside triphosphate phosphatase activity"/>
    <property type="evidence" value="ECO:0007669"/>
    <property type="project" value="InterPro"/>
</dbReference>
<dbReference type="Pfam" id="PF03266">
    <property type="entry name" value="NTPase_1"/>
    <property type="match status" value="1"/>
</dbReference>
<dbReference type="AlphaFoldDB" id="A0A1F7R9M4"/>
<keyword evidence="3" id="KW-0067">ATP-binding</keyword>
<sequence>MKNVLLTGQPGTGKTTIIKNVLAYIKTPAGGFYTQEIRQGGVRVGFEIVTLKGEKAPLAHANVKSPYKVGNYGVIVENIDRVAVASLKDALKENNLIVIDEIGKMELFSEEFKKTVISCLDSDKIVLGTVTEAKLSFAEEVSKRDDVHLIYLSAKNRNQVAEDLNEAIWELVKETL</sequence>
<dbReference type="InterPro" id="IPR027417">
    <property type="entry name" value="P-loop_NTPase"/>
</dbReference>
<dbReference type="GO" id="GO:0005524">
    <property type="term" value="F:ATP binding"/>
    <property type="evidence" value="ECO:0007669"/>
    <property type="project" value="UniProtKB-KW"/>
</dbReference>
<evidence type="ECO:0000256" key="1">
    <source>
        <dbReference type="ARBA" id="ARBA00022741"/>
    </source>
</evidence>
<dbReference type="SUPFAM" id="SSF52540">
    <property type="entry name" value="P-loop containing nucleoside triphosphate hydrolases"/>
    <property type="match status" value="1"/>
</dbReference>
<dbReference type="EMBL" id="MGDB01000152">
    <property type="protein sequence ID" value="OGL38276.1"/>
    <property type="molecule type" value="Genomic_DNA"/>
</dbReference>
<evidence type="ECO:0000256" key="2">
    <source>
        <dbReference type="ARBA" id="ARBA00022801"/>
    </source>
</evidence>
<dbReference type="HAMAP" id="MF_00796">
    <property type="entry name" value="NTPase_1"/>
    <property type="match status" value="1"/>
</dbReference>
<dbReference type="InterPro" id="IPR003593">
    <property type="entry name" value="AAA+_ATPase"/>
</dbReference>
<protein>
    <recommendedName>
        <fullName evidence="4">AAA+ ATPase domain-containing protein</fullName>
    </recommendedName>
</protein>
<feature type="domain" description="AAA+ ATPase" evidence="4">
    <location>
        <begin position="1"/>
        <end position="155"/>
    </location>
</feature>
<accession>A0A1F7R9M4</accession>
<comment type="caution">
    <text evidence="5">The sequence shown here is derived from an EMBL/GenBank/DDBJ whole genome shotgun (WGS) entry which is preliminary data.</text>
</comment>
<dbReference type="InterPro" id="IPR004948">
    <property type="entry name" value="Nuc-triphosphatase_THEP1"/>
</dbReference>
<evidence type="ECO:0000259" key="4">
    <source>
        <dbReference type="SMART" id="SM00382"/>
    </source>
</evidence>
<dbReference type="SMART" id="SM00382">
    <property type="entry name" value="AAA"/>
    <property type="match status" value="1"/>
</dbReference>
<keyword evidence="2" id="KW-0378">Hydrolase</keyword>